<proteinExistence type="predicted"/>
<keyword evidence="2" id="KW-1185">Reference proteome</keyword>
<protein>
    <submittedName>
        <fullName evidence="1">Uncharacterized protein</fullName>
    </submittedName>
</protein>
<reference evidence="2" key="1">
    <citation type="journal article" date="2014" name="Proc. Natl. Acad. Sci. U.S.A.">
        <title>Extensive sampling of basidiomycete genomes demonstrates inadequacy of the white-rot/brown-rot paradigm for wood decay fungi.</title>
        <authorList>
            <person name="Riley R."/>
            <person name="Salamov A.A."/>
            <person name="Brown D.W."/>
            <person name="Nagy L.G."/>
            <person name="Floudas D."/>
            <person name="Held B.W."/>
            <person name="Levasseur A."/>
            <person name="Lombard V."/>
            <person name="Morin E."/>
            <person name="Otillar R."/>
            <person name="Lindquist E.A."/>
            <person name="Sun H."/>
            <person name="LaButti K.M."/>
            <person name="Schmutz J."/>
            <person name="Jabbour D."/>
            <person name="Luo H."/>
            <person name="Baker S.E."/>
            <person name="Pisabarro A.G."/>
            <person name="Walton J.D."/>
            <person name="Blanchette R.A."/>
            <person name="Henrissat B."/>
            <person name="Martin F."/>
            <person name="Cullen D."/>
            <person name="Hibbett D.S."/>
            <person name="Grigoriev I.V."/>
        </authorList>
    </citation>
    <scope>NUCLEOTIDE SEQUENCE [LARGE SCALE GENOMIC DNA]</scope>
    <source>
        <strain evidence="2">CBS 339.88</strain>
    </source>
</reference>
<sequence>MSPSFNNMRTSEIPDVINNIESPHGKLASSTSQPSNSTLMRRVGGKSWYILVAFYHDSPNPLSNISFNCFLAQLHWKRNWENNPVLTLGGIVEAEVIINSQTLTQSRSRRKGLCGGTESRRKTHGRTINIDRRNVCFSLFGLRKANKHRIRHGGKHGEVGAVRRNGGLYSPEASSRVIMIVIVIARLWGDMTLVGLCCVGPRVIFSGGVREREQARETPDGSGGRWCSIDVYPFGFSSLGPTATGSEPVWVLVRTWEWEGIRKINFKGRDHV</sequence>
<dbReference type="HOGENOM" id="CLU_1023258_0_0_1"/>
<dbReference type="AlphaFoldDB" id="A0A067SPB9"/>
<dbReference type="EMBL" id="KL142407">
    <property type="protein sequence ID" value="KDR68618.1"/>
    <property type="molecule type" value="Genomic_DNA"/>
</dbReference>
<evidence type="ECO:0000313" key="1">
    <source>
        <dbReference type="EMBL" id="KDR68618.1"/>
    </source>
</evidence>
<accession>A0A067SPB9</accession>
<evidence type="ECO:0000313" key="2">
    <source>
        <dbReference type="Proteomes" id="UP000027222"/>
    </source>
</evidence>
<organism evidence="1 2">
    <name type="scientific">Galerina marginata (strain CBS 339.88)</name>
    <dbReference type="NCBI Taxonomy" id="685588"/>
    <lineage>
        <taxon>Eukaryota</taxon>
        <taxon>Fungi</taxon>
        <taxon>Dikarya</taxon>
        <taxon>Basidiomycota</taxon>
        <taxon>Agaricomycotina</taxon>
        <taxon>Agaricomycetes</taxon>
        <taxon>Agaricomycetidae</taxon>
        <taxon>Agaricales</taxon>
        <taxon>Agaricineae</taxon>
        <taxon>Strophariaceae</taxon>
        <taxon>Galerina</taxon>
    </lineage>
</organism>
<gene>
    <name evidence="1" type="ORF">GALMADRAFT_215761</name>
</gene>
<name>A0A067SPB9_GALM3</name>
<dbReference type="Proteomes" id="UP000027222">
    <property type="component" value="Unassembled WGS sequence"/>
</dbReference>